<dbReference type="OMA" id="VMTERRS"/>
<feature type="region of interest" description="Disordered" evidence="1">
    <location>
        <begin position="752"/>
        <end position="1158"/>
    </location>
</feature>
<feature type="compositionally biased region" description="Polar residues" evidence="1">
    <location>
        <begin position="887"/>
        <end position="897"/>
    </location>
</feature>
<proteinExistence type="predicted"/>
<feature type="region of interest" description="Disordered" evidence="1">
    <location>
        <begin position="402"/>
        <end position="554"/>
    </location>
</feature>
<feature type="compositionally biased region" description="Acidic residues" evidence="1">
    <location>
        <begin position="507"/>
        <end position="537"/>
    </location>
</feature>
<feature type="compositionally biased region" description="Basic and acidic residues" evidence="1">
    <location>
        <begin position="1060"/>
        <end position="1070"/>
    </location>
</feature>
<keyword evidence="3" id="KW-1185">Reference proteome</keyword>
<feature type="compositionally biased region" description="Basic and acidic residues" evidence="1">
    <location>
        <begin position="852"/>
        <end position="872"/>
    </location>
</feature>
<feature type="compositionally biased region" description="Acidic residues" evidence="1">
    <location>
        <begin position="302"/>
        <end position="313"/>
    </location>
</feature>
<organism evidence="2 3">
    <name type="scientific">Strongylocentrotus purpuratus</name>
    <name type="common">Purple sea urchin</name>
    <dbReference type="NCBI Taxonomy" id="7668"/>
    <lineage>
        <taxon>Eukaryota</taxon>
        <taxon>Metazoa</taxon>
        <taxon>Echinodermata</taxon>
        <taxon>Eleutherozoa</taxon>
        <taxon>Echinozoa</taxon>
        <taxon>Echinoidea</taxon>
        <taxon>Euechinoidea</taxon>
        <taxon>Echinacea</taxon>
        <taxon>Camarodonta</taxon>
        <taxon>Echinidea</taxon>
        <taxon>Strongylocentrotidae</taxon>
        <taxon>Strongylocentrotus</taxon>
    </lineage>
</organism>
<dbReference type="PANTHER" id="PTHR31198">
    <property type="entry name" value="COILED-COIL DOMAIN-CONTAINING PROTEIN 84"/>
    <property type="match status" value="1"/>
</dbReference>
<dbReference type="OrthoDB" id="10191370at2759"/>
<sequence>MDSLVTLDNQVTERIFEETLTKEQLDDMLKNQIRPAHWEDGIASYFRVQKIIDLLQEVDKPLDPNLDLAITVLSAGRARIRNQSHKDFCRDIKAKMDDLEGQTDDDLHQPVEWLAPGCFPIGPECESLGILGDILFDKEKLFPKAIDPDSISNRVMFELSEYVTRTKETYETLAGWIKKIMGWGDEFDLTSKMVDNWCATLMRETKKRKKSSLTLAQKYLLQKFQFSGLEFPTTSHGKEDITKPSLEHPPEASGIAVEFSEDDAENDKEEAMDVSGFLQEGTEVDKPPSEKKLPVTSSSPVDGDENGEIDGNDGGDIHNRSDKELSSGEEKEAVEASTSQSSRKTSPRSAAKTARAKMITPESKTLSRGAAIAARAKMITPESKTISRGAAIAARAKMITPESKNLSRGAAIAARAKMSKPDPKTLSRSAALSPLSKKETRQSTSSKNTKRRAPAKKTTSKVQKPARSSGRKRILDSSDDSSTGEKPARSSGRKRILESSDDYSSGDQDDDDDDDEDEEEDEEEEDEEEEDDNSIEEGEVRTIRRKSGNTSIIKRDIAEAAKLFTSMSGVVNTLKKDMRIAMDYLESQTAKICKNLQKAEKKLDNVMKMVESDKAQHDSEDEVQEESSEEEEESDEEKPVRRTRGSQQTKKITVQVKPGVKAKLKRPLVNVKRLSPRKGHSHPTASAQSTKVTRTPIKVSRQKMGSRASSSTKSMATEEEINNFDKEKLFSSRVSVSLVKISSKHLVKKTLEEYDHSFEDSDEESTGLRTTRRHCTSFEKSGKTSARKSPARRGPEPKIDSDDEKERSDEEDREMEEDDKLSNRARRRSGKFQSEQKTADVSCVKNKNSRKVTSDSSKKQDSDNSDVDEKPTSKNFTRINPRESRNGRVNHTNTEIVSSEEEEKQPSRSTRSSRSSRSRKTKEDSDKGEGPSPRSRKGRDKSQLDKEETHKSSEIEPPYSGSEDEGEVPKKPERSAFAALAAGMSSFGDWRGASAKEKVKKRSLNDFVKQLNSPKRRKTDSGKKSSPGKTNARHQPNDKSSEEDDIVLNEEENDDDDDFLEKQTEMELKKQKSNGSTTQEESTKPQNDDKMDETNDDKQEHESPNEFETESQVEGDKEQNKSEKCGSEDIPAIEKTRSNQNADDEAKGNSEPAGIEEKEFVKDDEFPGDGIVGKRIRHRCSLGKHGLYKWYEGKVVHKTSPSELLKLDEEQIGHLNNLYTFYTVKYDDIDELHAKALAYDWDRENLVLCS</sequence>
<dbReference type="RefSeq" id="XP_030833709.1">
    <property type="nucleotide sequence ID" value="XM_030977849.1"/>
</dbReference>
<dbReference type="RefSeq" id="XP_030833710.1">
    <property type="nucleotide sequence ID" value="XM_030977850.1"/>
</dbReference>
<feature type="compositionally biased region" description="Basic and acidic residues" evidence="1">
    <location>
        <begin position="315"/>
        <end position="334"/>
    </location>
</feature>
<dbReference type="InterPro" id="IPR028015">
    <property type="entry name" value="CCDC84-like"/>
</dbReference>
<feature type="compositionally biased region" description="Basic and acidic residues" evidence="1">
    <location>
        <begin position="793"/>
        <end position="810"/>
    </location>
</feature>
<dbReference type="InParanoid" id="A0A7M7SV54"/>
<feature type="compositionally biased region" description="Basic and acidic residues" evidence="1">
    <location>
        <begin position="1114"/>
        <end position="1137"/>
    </location>
</feature>
<feature type="compositionally biased region" description="Acidic residues" evidence="1">
    <location>
        <begin position="1041"/>
        <end position="1059"/>
    </location>
</feature>
<feature type="compositionally biased region" description="Acidic residues" evidence="1">
    <location>
        <begin position="619"/>
        <end position="636"/>
    </location>
</feature>
<feature type="region of interest" description="Disordered" evidence="1">
    <location>
        <begin position="666"/>
        <end position="718"/>
    </location>
</feature>
<feature type="compositionally biased region" description="Polar residues" evidence="1">
    <location>
        <begin position="336"/>
        <end position="348"/>
    </location>
</feature>
<dbReference type="EnsemblMetazoa" id="XM_030977849">
    <property type="protein sequence ID" value="XP_030833709"/>
    <property type="gene ID" value="LOC115918424"/>
</dbReference>
<dbReference type="KEGG" id="spu:115918424"/>
<feature type="compositionally biased region" description="Basic and acidic residues" evidence="1">
    <location>
        <begin position="1081"/>
        <end position="1104"/>
    </location>
</feature>
<dbReference type="Proteomes" id="UP000007110">
    <property type="component" value="Unassembled WGS sequence"/>
</dbReference>
<dbReference type="EnsemblMetazoa" id="XM_030977850">
    <property type="protein sequence ID" value="XP_030833710"/>
    <property type="gene ID" value="LOC115918424"/>
</dbReference>
<feature type="compositionally biased region" description="Basic residues" evidence="1">
    <location>
        <begin position="448"/>
        <end position="459"/>
    </location>
</feature>
<feature type="compositionally biased region" description="Polar residues" evidence="1">
    <location>
        <begin position="683"/>
        <end position="693"/>
    </location>
</feature>
<feature type="region of interest" description="Disordered" evidence="1">
    <location>
        <begin position="279"/>
        <end position="369"/>
    </location>
</feature>
<feature type="compositionally biased region" description="Basic and acidic residues" evidence="1">
    <location>
        <begin position="283"/>
        <end position="293"/>
    </location>
</feature>
<reference evidence="3" key="1">
    <citation type="submission" date="2015-02" db="EMBL/GenBank/DDBJ databases">
        <title>Genome sequencing for Strongylocentrotus purpuratus.</title>
        <authorList>
            <person name="Murali S."/>
            <person name="Liu Y."/>
            <person name="Vee V."/>
            <person name="English A."/>
            <person name="Wang M."/>
            <person name="Skinner E."/>
            <person name="Han Y."/>
            <person name="Muzny D.M."/>
            <person name="Worley K.C."/>
            <person name="Gibbs R.A."/>
        </authorList>
    </citation>
    <scope>NUCLEOTIDE SEQUENCE</scope>
</reference>
<name>A0A7M7SV54_STRPU</name>
<evidence type="ECO:0000256" key="1">
    <source>
        <dbReference type="SAM" id="MobiDB-lite"/>
    </source>
</evidence>
<dbReference type="PANTHER" id="PTHR31198:SF1">
    <property type="entry name" value="CENTROSOMAL AT-AC SPLICING FACTOR"/>
    <property type="match status" value="1"/>
</dbReference>
<evidence type="ECO:0000313" key="2">
    <source>
        <dbReference type="EnsemblMetazoa" id="XP_030833709"/>
    </source>
</evidence>
<protein>
    <submittedName>
        <fullName evidence="2">Uncharacterized protein</fullName>
    </submittedName>
</protein>
<feature type="region of interest" description="Disordered" evidence="1">
    <location>
        <begin position="611"/>
        <end position="654"/>
    </location>
</feature>
<dbReference type="AlphaFoldDB" id="A0A7M7SV54"/>
<evidence type="ECO:0000313" key="3">
    <source>
        <dbReference type="Proteomes" id="UP000007110"/>
    </source>
</evidence>
<feature type="compositionally biased region" description="Basic and acidic residues" evidence="1">
    <location>
        <begin position="940"/>
        <end position="954"/>
    </location>
</feature>
<dbReference type="GeneID" id="115918424"/>
<accession>A0A7M7SV54</accession>
<reference evidence="2" key="2">
    <citation type="submission" date="2021-01" db="UniProtKB">
        <authorList>
            <consortium name="EnsemblMetazoa"/>
        </authorList>
    </citation>
    <scope>IDENTIFICATION</scope>
</reference>